<keyword evidence="2" id="KW-1185">Reference proteome</keyword>
<protein>
    <submittedName>
        <fullName evidence="1">Uncharacterized protein</fullName>
    </submittedName>
</protein>
<gene>
    <name evidence="1" type="ORF">lb338_phage_191</name>
</gene>
<dbReference type="RefSeq" id="YP_002790870.1">
    <property type="nucleotide sequence ID" value="NC_012530.1"/>
</dbReference>
<sequence>MLTKGLIREAEKLSKNWNKLDDEGIYLDDNDEVVLERVPEWADSWVQIDSCDLHDLFNQYEYYYDEAAKGSTFEDLLAQTKGYNFVVEDYTSIGETYMLSDLVSHIYNFN</sequence>
<dbReference type="KEGG" id="vg:7751046"/>
<dbReference type="Proteomes" id="UP000001878">
    <property type="component" value="Segment"/>
</dbReference>
<accession>C1KFV1</accession>
<proteinExistence type="predicted"/>
<reference evidence="1 2" key="1">
    <citation type="journal article" date="2009" name="Gene">
        <title>Genome of a virulent bacteriophage Lb338-1 that lyses the probiotic Lactobacillus paracasei cheese strain.</title>
        <authorList>
            <person name="Alemayehu D."/>
            <person name="Ross R.P."/>
            <person name="O'Sullivan O."/>
            <person name="Coffey A."/>
            <person name="Stanton C."/>
            <person name="Fitzgerald G.F."/>
            <person name="McAuliffe O."/>
        </authorList>
    </citation>
    <scope>NUCLEOTIDE SEQUENCE [LARGE SCALE GENOMIC DNA]</scope>
    <source>
        <strain evidence="1">Lb338-1</strain>
    </source>
</reference>
<dbReference type="GeneID" id="7751046"/>
<name>C1KFV1_9CAUD</name>
<organism evidence="1 2">
    <name type="scientific">Lactobacillus phage Lb338-1</name>
    <dbReference type="NCBI Taxonomy" id="2892342"/>
    <lineage>
        <taxon>Viruses</taxon>
        <taxon>Duplodnaviria</taxon>
        <taxon>Heunggongvirae</taxon>
        <taxon>Uroviricota</taxon>
        <taxon>Caudoviricetes</taxon>
        <taxon>Herelleviridae</taxon>
        <taxon>Mooreparkvirus</taxon>
        <taxon>Mooreparkvirus Lb3381</taxon>
    </lineage>
</organism>
<evidence type="ECO:0000313" key="2">
    <source>
        <dbReference type="Proteomes" id="UP000001878"/>
    </source>
</evidence>
<dbReference type="EMBL" id="FJ822135">
    <property type="protein sequence ID" value="ACO37112.1"/>
    <property type="molecule type" value="Genomic_DNA"/>
</dbReference>
<evidence type="ECO:0000313" key="1">
    <source>
        <dbReference type="EMBL" id="ACO37112.1"/>
    </source>
</evidence>